<accession>A0A8T0XR98</accession>
<reference evidence="2" key="1">
    <citation type="submission" date="2020-05" db="EMBL/GenBank/DDBJ databases">
        <title>WGS assembly of Panicum virgatum.</title>
        <authorList>
            <person name="Lovell J.T."/>
            <person name="Jenkins J."/>
            <person name="Shu S."/>
            <person name="Juenger T.E."/>
            <person name="Schmutz J."/>
        </authorList>
    </citation>
    <scope>NUCLEOTIDE SEQUENCE</scope>
    <source>
        <strain evidence="2">AP13</strain>
    </source>
</reference>
<feature type="compositionally biased region" description="Basic and acidic residues" evidence="1">
    <location>
        <begin position="277"/>
        <end position="293"/>
    </location>
</feature>
<evidence type="ECO:0000313" key="2">
    <source>
        <dbReference type="EMBL" id="KAG2660686.1"/>
    </source>
</evidence>
<gene>
    <name evidence="2" type="ORF">PVAP13_1KG460805</name>
</gene>
<sequence length="304" mass="33269">MASWLALTSKLLDQAARGQQQQLEVIGQTMAGLTSYRRLREQDGLERSAPKHRIRGSSWETAVPRRSELREPGVLFPLAYPTVYSAPQVFVGMPQQGSMHLSFDAMPSEVTWDEEMQDDIDTHEDLLQLLVLGVDGDNTKCKVELDSIMSKDSTRSAVSMHVESKICVNTLKKDLNPSLGLRHILLVIRCLVIEPFPEFALNEQAGKMLLENYSSLGAISESTTALNVGRSNIVLGENTPLASPAISTSAVAKALGKNSHNQNAAMSDPVVGAFTAPKKDAPHAAKVQVDKKKLDARKKSLKRL</sequence>
<dbReference type="Gene3D" id="3.10.110.10">
    <property type="entry name" value="Ubiquitin Conjugating Enzyme"/>
    <property type="match status" value="1"/>
</dbReference>
<dbReference type="SUPFAM" id="SSF54495">
    <property type="entry name" value="UBC-like"/>
    <property type="match status" value="1"/>
</dbReference>
<protein>
    <submittedName>
        <fullName evidence="2">Uncharacterized protein</fullName>
    </submittedName>
</protein>
<dbReference type="EMBL" id="CM029037">
    <property type="protein sequence ID" value="KAG2660686.1"/>
    <property type="molecule type" value="Genomic_DNA"/>
</dbReference>
<dbReference type="Proteomes" id="UP000823388">
    <property type="component" value="Chromosome 1K"/>
</dbReference>
<feature type="compositionally biased region" description="Basic residues" evidence="1">
    <location>
        <begin position="294"/>
        <end position="304"/>
    </location>
</feature>
<name>A0A8T0XR98_PANVG</name>
<comment type="caution">
    <text evidence="2">The sequence shown here is derived from an EMBL/GenBank/DDBJ whole genome shotgun (WGS) entry which is preliminary data.</text>
</comment>
<dbReference type="AlphaFoldDB" id="A0A8T0XR98"/>
<dbReference type="InterPro" id="IPR016135">
    <property type="entry name" value="UBQ-conjugating_enzyme/RWD"/>
</dbReference>
<feature type="region of interest" description="Disordered" evidence="1">
    <location>
        <begin position="276"/>
        <end position="304"/>
    </location>
</feature>
<organism evidence="2 3">
    <name type="scientific">Panicum virgatum</name>
    <name type="common">Blackwell switchgrass</name>
    <dbReference type="NCBI Taxonomy" id="38727"/>
    <lineage>
        <taxon>Eukaryota</taxon>
        <taxon>Viridiplantae</taxon>
        <taxon>Streptophyta</taxon>
        <taxon>Embryophyta</taxon>
        <taxon>Tracheophyta</taxon>
        <taxon>Spermatophyta</taxon>
        <taxon>Magnoliopsida</taxon>
        <taxon>Liliopsida</taxon>
        <taxon>Poales</taxon>
        <taxon>Poaceae</taxon>
        <taxon>PACMAD clade</taxon>
        <taxon>Panicoideae</taxon>
        <taxon>Panicodae</taxon>
        <taxon>Paniceae</taxon>
        <taxon>Panicinae</taxon>
        <taxon>Panicum</taxon>
        <taxon>Panicum sect. Hiantes</taxon>
    </lineage>
</organism>
<proteinExistence type="predicted"/>
<evidence type="ECO:0000313" key="3">
    <source>
        <dbReference type="Proteomes" id="UP000823388"/>
    </source>
</evidence>
<evidence type="ECO:0000256" key="1">
    <source>
        <dbReference type="SAM" id="MobiDB-lite"/>
    </source>
</evidence>
<keyword evidence="3" id="KW-1185">Reference proteome</keyword>